<dbReference type="Proteomes" id="UP000299102">
    <property type="component" value="Unassembled WGS sequence"/>
</dbReference>
<proteinExistence type="predicted"/>
<dbReference type="AlphaFoldDB" id="A0A4C1U9P4"/>
<gene>
    <name evidence="2" type="ORF">EVAR_15713_1</name>
</gene>
<evidence type="ECO:0000313" key="2">
    <source>
        <dbReference type="EMBL" id="GBP23039.1"/>
    </source>
</evidence>
<feature type="region of interest" description="Disordered" evidence="1">
    <location>
        <begin position="288"/>
        <end position="308"/>
    </location>
</feature>
<evidence type="ECO:0000256" key="1">
    <source>
        <dbReference type="SAM" id="MobiDB-lite"/>
    </source>
</evidence>
<organism evidence="2 3">
    <name type="scientific">Eumeta variegata</name>
    <name type="common">Bagworm moth</name>
    <name type="synonym">Eumeta japonica</name>
    <dbReference type="NCBI Taxonomy" id="151549"/>
    <lineage>
        <taxon>Eukaryota</taxon>
        <taxon>Metazoa</taxon>
        <taxon>Ecdysozoa</taxon>
        <taxon>Arthropoda</taxon>
        <taxon>Hexapoda</taxon>
        <taxon>Insecta</taxon>
        <taxon>Pterygota</taxon>
        <taxon>Neoptera</taxon>
        <taxon>Endopterygota</taxon>
        <taxon>Lepidoptera</taxon>
        <taxon>Glossata</taxon>
        <taxon>Ditrysia</taxon>
        <taxon>Tineoidea</taxon>
        <taxon>Psychidae</taxon>
        <taxon>Oiketicinae</taxon>
        <taxon>Eumeta</taxon>
    </lineage>
</organism>
<comment type="caution">
    <text evidence="2">The sequence shown here is derived from an EMBL/GenBank/DDBJ whole genome shotgun (WGS) entry which is preliminary data.</text>
</comment>
<feature type="compositionally biased region" description="Pro residues" evidence="1">
    <location>
        <begin position="298"/>
        <end position="308"/>
    </location>
</feature>
<sequence length="308" mass="32775">MLTSRCVTTPVTRGKSTPISFPLSAKGGVTSKISSVPKHSFDPPADSPPAAVPETLCSTGDHILTEHGYEVAVQFESSFNPFPLHPPHPVHRPTTTSSDVLSLPKRPATYCRVALIATARAPEHAGGALKRPDDGGAGGATRTRRTGEGFFVRQSLRRPLCGYFNQADIDGSVSERSRVINNRSPAARWRGGAKSEWKRAPIRDGRGSEGRAALSDWPFASAVDFHHKFDANGNSSRISTIATVIDHGTRSNGKSYAVRGAASVAAEGPGGGDRGQQRRVIQLTAHKNSIKAAARARPAPPRRVPATN</sequence>
<protein>
    <submittedName>
        <fullName evidence="2">Uncharacterized protein</fullName>
    </submittedName>
</protein>
<evidence type="ECO:0000313" key="3">
    <source>
        <dbReference type="Proteomes" id="UP000299102"/>
    </source>
</evidence>
<reference evidence="2 3" key="1">
    <citation type="journal article" date="2019" name="Commun. Biol.">
        <title>The bagworm genome reveals a unique fibroin gene that provides high tensile strength.</title>
        <authorList>
            <person name="Kono N."/>
            <person name="Nakamura H."/>
            <person name="Ohtoshi R."/>
            <person name="Tomita M."/>
            <person name="Numata K."/>
            <person name="Arakawa K."/>
        </authorList>
    </citation>
    <scope>NUCLEOTIDE SEQUENCE [LARGE SCALE GENOMIC DNA]</scope>
</reference>
<keyword evidence="3" id="KW-1185">Reference proteome</keyword>
<dbReference type="EMBL" id="BGZK01000146">
    <property type="protein sequence ID" value="GBP23039.1"/>
    <property type="molecule type" value="Genomic_DNA"/>
</dbReference>
<feature type="region of interest" description="Disordered" evidence="1">
    <location>
        <begin position="34"/>
        <end position="53"/>
    </location>
</feature>
<feature type="region of interest" description="Disordered" evidence="1">
    <location>
        <begin position="124"/>
        <end position="145"/>
    </location>
</feature>
<accession>A0A4C1U9P4</accession>
<name>A0A4C1U9P4_EUMVA</name>